<gene>
    <name evidence="2" type="ORF">FHS74_001543</name>
</gene>
<dbReference type="InterPro" id="IPR036709">
    <property type="entry name" value="Autotransporte_beta_dom_sf"/>
</dbReference>
<evidence type="ECO:0000259" key="1">
    <source>
        <dbReference type="PROSITE" id="PS51208"/>
    </source>
</evidence>
<protein>
    <submittedName>
        <fullName evidence="2">Uncharacterized protein with beta-barrel porin domain</fullName>
    </submittedName>
</protein>
<feature type="non-terminal residue" evidence="2">
    <location>
        <position position="1"/>
    </location>
</feature>
<evidence type="ECO:0000313" key="3">
    <source>
        <dbReference type="Proteomes" id="UP000539175"/>
    </source>
</evidence>
<sequence length="442" mass="45605">NGNALQAGTYTIAAAGNGLSLSGVSFSATGYTVTGNVVTVGSNTDLVVTVAGTATNYTAVGNAQGGAAVGTGSALDQIAALASSSITTNAAVAAFTQQVLAPLATLSAEAKQVAVAQLSPSQLTPQLTATSVTPTTTAISQHQETVAGLMDGSGKGAAAGSQGREGAIWGEVVGAGVLRGTTTEAAGYRASSAGVVLGADWFASDEVMAGLAFSWINSASVGQGVMAGSTTRVGSYQLTAYSVWRPDWADQKLSVEGQLGFGYNHFDQRRTIAFLGARANANYGGEQYLGKVTVGYDLPQQGAFTFTPQYSLRFVRLVNHGYQERDAGAANLKVDTLATNAVTQELGLKVDTEMDTLFGKLSPDLRVAWVHDFRDAPIPTTGVLAGVSFASTTGRVNTDGLAVNLGATLQHSDAFSLRLEYNGEYRHDYQSHGGVLRASWSF</sequence>
<reference evidence="2 3" key="1">
    <citation type="submission" date="2020-08" db="EMBL/GenBank/DDBJ databases">
        <title>Genomic Encyclopedia of Type Strains, Phase IV (KMG-IV): sequencing the most valuable type-strain genomes for metagenomic binning, comparative biology and taxonomic classification.</title>
        <authorList>
            <person name="Goeker M."/>
        </authorList>
    </citation>
    <scope>NUCLEOTIDE SEQUENCE [LARGE SCALE GENOMIC DNA]</scope>
    <source>
        <strain evidence="2 3">DSM 22198</strain>
    </source>
</reference>
<dbReference type="PROSITE" id="PS51208">
    <property type="entry name" value="AUTOTRANSPORTER"/>
    <property type="match status" value="1"/>
</dbReference>
<proteinExistence type="predicted"/>
<feature type="domain" description="Autotransporter" evidence="1">
    <location>
        <begin position="161"/>
        <end position="442"/>
    </location>
</feature>
<dbReference type="AlphaFoldDB" id="A0A7X0AVR6"/>
<dbReference type="RefSeq" id="WP_281384618.1">
    <property type="nucleotide sequence ID" value="NZ_JACIIZ010000003.1"/>
</dbReference>
<dbReference type="Pfam" id="PF03797">
    <property type="entry name" value="Autotransporter"/>
    <property type="match status" value="1"/>
</dbReference>
<comment type="caution">
    <text evidence="2">The sequence shown here is derived from an EMBL/GenBank/DDBJ whole genome shotgun (WGS) entry which is preliminary data.</text>
</comment>
<dbReference type="EMBL" id="JACIIZ010000003">
    <property type="protein sequence ID" value="MBB6250998.1"/>
    <property type="molecule type" value="Genomic_DNA"/>
</dbReference>
<organism evidence="2 3">
    <name type="scientific">Nitrospirillum iridis</name>
    <dbReference type="NCBI Taxonomy" id="765888"/>
    <lineage>
        <taxon>Bacteria</taxon>
        <taxon>Pseudomonadati</taxon>
        <taxon>Pseudomonadota</taxon>
        <taxon>Alphaproteobacteria</taxon>
        <taxon>Rhodospirillales</taxon>
        <taxon>Azospirillaceae</taxon>
        <taxon>Nitrospirillum</taxon>
    </lineage>
</organism>
<dbReference type="SMART" id="SM00869">
    <property type="entry name" value="Autotransporter"/>
    <property type="match status" value="1"/>
</dbReference>
<dbReference type="Gene3D" id="2.40.128.130">
    <property type="entry name" value="Autotransporter beta-domain"/>
    <property type="match status" value="1"/>
</dbReference>
<accession>A0A7X0AVR6</accession>
<dbReference type="Proteomes" id="UP000539175">
    <property type="component" value="Unassembled WGS sequence"/>
</dbReference>
<evidence type="ECO:0000313" key="2">
    <source>
        <dbReference type="EMBL" id="MBB6250998.1"/>
    </source>
</evidence>
<dbReference type="SUPFAM" id="SSF103515">
    <property type="entry name" value="Autotransporter"/>
    <property type="match status" value="1"/>
</dbReference>
<keyword evidence="3" id="KW-1185">Reference proteome</keyword>
<dbReference type="InterPro" id="IPR005546">
    <property type="entry name" value="Autotransporte_beta"/>
</dbReference>
<name>A0A7X0AVR6_9PROT</name>